<feature type="signal peptide" evidence="3">
    <location>
        <begin position="1"/>
        <end position="26"/>
    </location>
</feature>
<evidence type="ECO:0000256" key="1">
    <source>
        <dbReference type="SAM" id="Coils"/>
    </source>
</evidence>
<feature type="region of interest" description="Disordered" evidence="2">
    <location>
        <begin position="169"/>
        <end position="219"/>
    </location>
</feature>
<keyword evidence="6" id="KW-1185">Reference proteome</keyword>
<proteinExistence type="predicted"/>
<name>A0AAV9XJE1_9PEZI</name>
<dbReference type="InterPro" id="IPR018712">
    <property type="entry name" value="Tle1-like_cat"/>
</dbReference>
<gene>
    <name evidence="5" type="ORF">TWF694_007843</name>
</gene>
<feature type="compositionally biased region" description="Basic and acidic residues" evidence="2">
    <location>
        <begin position="1050"/>
        <end position="1064"/>
    </location>
</feature>
<sequence length="1204" mass="135872">MAPGDSTSSNQHLLPLLLLFPATTASHQKQEIPPSEPPDYIRPVMSVRRLTSMWNDRTRNGPRDQTSPSRRGPRLAQSRNLRSGDFPDVDSSPPETPILPNHPTLPANEDEISPFEVTQNLRTSYISADARDIKSQDNMTVEHIGEDEESLPPPKITSVQEFGRQLSHIPSNESIPHTPSRHSQSPRQSRTSEFQGQQSAISGSTVVNPFTNSPSRISLPVTGRRTVSVEFPAPSCAATSTNVSPESPQKQNVWTYHESVISSADLRRPKHMVINSKNSLVDTASLSFDELRDIHIQSQRKLASISAEPEEYEQIDTHQRAQPAQLPRIITDLHGPGIFIAPDTKPSAAEVPHIETTPDTVNSEIRELKDELKKTARILESKIAAVAKDSVPASSASFNSPMTPGDISEYIEQPKVTRTNTQKSSPILFSPEVRAKKIIVMLDATHQYLKPIPKLRAKKTLKFPPRTNLKRLSDALASEHKENGMRQLVYYLGGRGTGDGMLLFCLYSYASPYIDIEFGVGRSLHTTILDAYTYISDNWSHGDEVYIFGFSHGALAARGLAALISDIGLFNKPGMENFEALYDTYFDPKYGKVVETDDFETWREAVAELAFEISEGEGIVLNKAGVKLLGCLDTIGWSDFQQEPSQSENERLWRKGYVSPRHLLLHEDIENAFHALALDEDRASHAPMLMFRPRVSRKSLTQVWFTGSHINIGGGQLSHEIASKVGFAKPNPNELSDIVFLWMITQCHEFLTFGKKHINKAVADYMSLQAGEDDKTTEGTYKDHWVAAKIDEAWPEKIGLFARVRQATGLQKRHVRTPLRYRPHWFKSEPWSRYVSLESIHASSRYRTKYHPTYIPKALVGYRSEKCIKESDTRNPTVTATEEAGQNILPKRFREINYHWEGEETLKDRIFTAQKSLPLTKMTAFEVLNAGGEVLVKGFGLSYKDLYRESPPVFKYTWQELRSMQESWVLKLEPEPGQAKSPINRPALKPANSLDLHEKYRGMKIKQENNTGTTKGKKFSKKASSSKDAESERTGSAIFGNSLLSNSSRVKTDKRLKDESDSRKEKGKHSGHPRDSLSFRRNDDKRKLSRSIADIAEQMQEVPSIVVKPPPQQHHHQHYQSEQGTRRQRYSGEEGQRAVDQAREFSKRGRGRYPESIRYTDDVSDDESLPPIAPLRIPVEPEWAKKMKEKGVVHPCKFKGENRE</sequence>
<feature type="compositionally biased region" description="Basic and acidic residues" evidence="2">
    <location>
        <begin position="1130"/>
        <end position="1161"/>
    </location>
</feature>
<evidence type="ECO:0000259" key="4">
    <source>
        <dbReference type="Pfam" id="PF09994"/>
    </source>
</evidence>
<feature type="compositionally biased region" description="Low complexity" evidence="2">
    <location>
        <begin position="181"/>
        <end position="192"/>
    </location>
</feature>
<feature type="region of interest" description="Disordered" evidence="2">
    <location>
        <begin position="1002"/>
        <end position="1087"/>
    </location>
</feature>
<evidence type="ECO:0000313" key="6">
    <source>
        <dbReference type="Proteomes" id="UP001365542"/>
    </source>
</evidence>
<comment type="caution">
    <text evidence="5">The sequence shown here is derived from an EMBL/GenBank/DDBJ whole genome shotgun (WGS) entry which is preliminary data.</text>
</comment>
<dbReference type="Proteomes" id="UP001365542">
    <property type="component" value="Unassembled WGS sequence"/>
</dbReference>
<dbReference type="PANTHER" id="PTHR33840:SF1">
    <property type="entry name" value="TLE1 PHOSPHOLIPASE DOMAIN-CONTAINING PROTEIN"/>
    <property type="match status" value="1"/>
</dbReference>
<evidence type="ECO:0000313" key="5">
    <source>
        <dbReference type="EMBL" id="KAK6542074.1"/>
    </source>
</evidence>
<feature type="chain" id="PRO_5043934138" description="T6SS Phospholipase effector Tle1-like catalytic domain-containing protein" evidence="3">
    <location>
        <begin position="27"/>
        <end position="1204"/>
    </location>
</feature>
<dbReference type="PANTHER" id="PTHR33840">
    <property type="match status" value="1"/>
</dbReference>
<dbReference type="AlphaFoldDB" id="A0AAV9XJE1"/>
<evidence type="ECO:0000256" key="3">
    <source>
        <dbReference type="SAM" id="SignalP"/>
    </source>
</evidence>
<keyword evidence="3" id="KW-0732">Signal</keyword>
<feature type="compositionally biased region" description="Basic and acidic residues" evidence="2">
    <location>
        <begin position="1072"/>
        <end position="1086"/>
    </location>
</feature>
<evidence type="ECO:0000256" key="2">
    <source>
        <dbReference type="SAM" id="MobiDB-lite"/>
    </source>
</evidence>
<feature type="compositionally biased region" description="Polar residues" evidence="2">
    <location>
        <begin position="193"/>
        <end position="216"/>
    </location>
</feature>
<dbReference type="EMBL" id="JAVHJO010000003">
    <property type="protein sequence ID" value="KAK6542074.1"/>
    <property type="molecule type" value="Genomic_DNA"/>
</dbReference>
<feature type="domain" description="T6SS Phospholipase effector Tle1-like catalytic" evidence="4">
    <location>
        <begin position="436"/>
        <end position="746"/>
    </location>
</feature>
<accession>A0AAV9XJE1</accession>
<feature type="coiled-coil region" evidence="1">
    <location>
        <begin position="362"/>
        <end position="389"/>
    </location>
</feature>
<organism evidence="5 6">
    <name type="scientific">Orbilia ellipsospora</name>
    <dbReference type="NCBI Taxonomy" id="2528407"/>
    <lineage>
        <taxon>Eukaryota</taxon>
        <taxon>Fungi</taxon>
        <taxon>Dikarya</taxon>
        <taxon>Ascomycota</taxon>
        <taxon>Pezizomycotina</taxon>
        <taxon>Orbiliomycetes</taxon>
        <taxon>Orbiliales</taxon>
        <taxon>Orbiliaceae</taxon>
        <taxon>Orbilia</taxon>
    </lineage>
</organism>
<protein>
    <recommendedName>
        <fullName evidence="4">T6SS Phospholipase effector Tle1-like catalytic domain-containing protein</fullName>
    </recommendedName>
</protein>
<feature type="region of interest" description="Disordered" evidence="2">
    <location>
        <begin position="53"/>
        <end position="109"/>
    </location>
</feature>
<reference evidence="5 6" key="1">
    <citation type="submission" date="2019-10" db="EMBL/GenBank/DDBJ databases">
        <authorList>
            <person name="Palmer J.M."/>
        </authorList>
    </citation>
    <scope>NUCLEOTIDE SEQUENCE [LARGE SCALE GENOMIC DNA]</scope>
    <source>
        <strain evidence="5 6">TWF694</strain>
    </source>
</reference>
<feature type="region of interest" description="Disordered" evidence="2">
    <location>
        <begin position="1105"/>
        <end position="1173"/>
    </location>
</feature>
<dbReference type="Pfam" id="PF09994">
    <property type="entry name" value="T6SS_Tle1-like_cat"/>
    <property type="match status" value="1"/>
</dbReference>
<keyword evidence="1" id="KW-0175">Coiled coil</keyword>